<feature type="transmembrane region" description="Helical" evidence="1">
    <location>
        <begin position="256"/>
        <end position="287"/>
    </location>
</feature>
<feature type="transmembrane region" description="Helical" evidence="1">
    <location>
        <begin position="419"/>
        <end position="435"/>
    </location>
</feature>
<keyword evidence="1" id="KW-1133">Transmembrane helix</keyword>
<evidence type="ECO:0000256" key="1">
    <source>
        <dbReference type="SAM" id="Phobius"/>
    </source>
</evidence>
<proteinExistence type="predicted"/>
<feature type="transmembrane region" description="Helical" evidence="1">
    <location>
        <begin position="30"/>
        <end position="48"/>
    </location>
</feature>
<feature type="transmembrane region" description="Helical" evidence="1">
    <location>
        <begin position="60"/>
        <end position="78"/>
    </location>
</feature>
<dbReference type="STRING" id="1195760.SAMN05444281_2319"/>
<gene>
    <name evidence="2" type="ORF">SAMN05444281_2319</name>
</gene>
<feature type="transmembrane region" description="Helical" evidence="1">
    <location>
        <begin position="383"/>
        <end position="407"/>
    </location>
</feature>
<feature type="transmembrane region" description="Helical" evidence="1">
    <location>
        <begin position="85"/>
        <end position="103"/>
    </location>
</feature>
<evidence type="ECO:0000313" key="3">
    <source>
        <dbReference type="Proteomes" id="UP000184109"/>
    </source>
</evidence>
<dbReference type="Proteomes" id="UP000184109">
    <property type="component" value="Unassembled WGS sequence"/>
</dbReference>
<sequence>MLNIFSFILIFIVGYILSKKNSLKSKFKDFFILEIIFSVFRINVGYFLKIGDFEIQNDDLLLAILFAMSIVVFGSSISKKIKIRQYVVIYTIIIILGMLNLYLNPSDEGIIAFNTGSWDRYMRGVTNLTTPVFSMQSILMFIRVVIFVAIMLATKDLFNREDFIEMGKRIGFFSKLLLIYGITEFLLSYVLKIDTTNILKLFFGRGVATSNDFGRLKGLSREPSYYSHALYNAIIILYALSKIDYENKNIFKKYKVWIIIAFFLGLISSSFAFVLVTVTLLIFFYVVSNIENRKFVFYLKPQAGLISILGLLILMIILPFVDLTDFTYYERILESLNQFSKGVNRTYKLGSDYSSEAVRLISGIETFKATLSRPLFGLGIGTAYSVSGIISILSNIGFLGLFIWYRLISTEFYKTKKKILILILLTPIVFTGDMYSLYDTSYLLLIPLIAITTETLYMKHQLKKRD</sequence>
<keyword evidence="1" id="KW-0472">Membrane</keyword>
<name>A0A1M5WD43_9FLAO</name>
<protein>
    <recommendedName>
        <fullName evidence="4">O-Antigen ligase</fullName>
    </recommendedName>
</protein>
<dbReference type="EMBL" id="FQXQ01000005">
    <property type="protein sequence ID" value="SHH85338.1"/>
    <property type="molecule type" value="Genomic_DNA"/>
</dbReference>
<evidence type="ECO:0008006" key="4">
    <source>
        <dbReference type="Google" id="ProtNLM"/>
    </source>
</evidence>
<feature type="transmembrane region" description="Helical" evidence="1">
    <location>
        <begin position="6"/>
        <end position="23"/>
    </location>
</feature>
<accession>A0A1M5WD43</accession>
<feature type="transmembrane region" description="Helical" evidence="1">
    <location>
        <begin position="441"/>
        <end position="458"/>
    </location>
</feature>
<feature type="transmembrane region" description="Helical" evidence="1">
    <location>
        <begin position="170"/>
        <end position="191"/>
    </location>
</feature>
<dbReference type="AlphaFoldDB" id="A0A1M5WD43"/>
<feature type="transmembrane region" description="Helical" evidence="1">
    <location>
        <begin position="138"/>
        <end position="158"/>
    </location>
</feature>
<feature type="transmembrane region" description="Helical" evidence="1">
    <location>
        <begin position="299"/>
        <end position="321"/>
    </location>
</feature>
<keyword evidence="3" id="KW-1185">Reference proteome</keyword>
<organism evidence="2 3">
    <name type="scientific">Wenyingzhuangia marina</name>
    <dbReference type="NCBI Taxonomy" id="1195760"/>
    <lineage>
        <taxon>Bacteria</taxon>
        <taxon>Pseudomonadati</taxon>
        <taxon>Bacteroidota</taxon>
        <taxon>Flavobacteriia</taxon>
        <taxon>Flavobacteriales</taxon>
        <taxon>Flavobacteriaceae</taxon>
        <taxon>Wenyingzhuangia</taxon>
    </lineage>
</organism>
<keyword evidence="1" id="KW-0812">Transmembrane</keyword>
<reference evidence="3" key="1">
    <citation type="submission" date="2016-11" db="EMBL/GenBank/DDBJ databases">
        <authorList>
            <person name="Varghese N."/>
            <person name="Submissions S."/>
        </authorList>
    </citation>
    <scope>NUCLEOTIDE SEQUENCE [LARGE SCALE GENOMIC DNA]</scope>
    <source>
        <strain evidence="3">DSM 100572</strain>
    </source>
</reference>
<evidence type="ECO:0000313" key="2">
    <source>
        <dbReference type="EMBL" id="SHH85338.1"/>
    </source>
</evidence>